<evidence type="ECO:0000256" key="1">
    <source>
        <dbReference type="SAM" id="Phobius"/>
    </source>
</evidence>
<dbReference type="CTD" id="4509"/>
<dbReference type="RefSeq" id="YP_010586540.1">
    <property type="nucleotide sequence ID" value="NC_069283.1"/>
</dbReference>
<geneLocation type="mitochondrion" evidence="2"/>
<proteinExistence type="predicted"/>
<reference evidence="2" key="2">
    <citation type="journal article" date="2022" name="Syst. Entomol.">
        <title>Massive gene rearrangements of mitochondrial genomes and implications for the phylogeny of Trichoptera (Insecta).</title>
        <authorList>
            <person name="Ge X."/>
            <person name="Peng L."/>
            <person name="Vogler A.P."/>
            <person name="Morse J.C."/>
            <person name="Yang L."/>
            <person name="Sun C."/>
            <person name="Wang B."/>
        </authorList>
    </citation>
    <scope>NUCLEOTIDE SEQUENCE</scope>
</reference>
<keyword evidence="1" id="KW-1133">Transmembrane helix</keyword>
<keyword evidence="1" id="KW-0472">Membrane</keyword>
<dbReference type="AlphaFoldDB" id="A0A9E8RSP2"/>
<dbReference type="GeneID" id="77426562"/>
<keyword evidence="2" id="KW-0496">Mitochondrion</keyword>
<name>A0A9E8RSP2_9NEOP</name>
<dbReference type="EMBL" id="OL678048">
    <property type="protein sequence ID" value="UZZ44354.1"/>
    <property type="molecule type" value="Genomic_DNA"/>
</dbReference>
<feature type="transmembrane region" description="Helical" evidence="1">
    <location>
        <begin position="6"/>
        <end position="29"/>
    </location>
</feature>
<reference evidence="2" key="1">
    <citation type="submission" date="2021-11" db="EMBL/GenBank/DDBJ databases">
        <authorList>
            <person name="Ge X.-Y."/>
            <person name="Peng L."/>
            <person name="Sun C.-H."/>
            <person name="Wang B.-X."/>
        </authorList>
    </citation>
    <scope>NUCLEOTIDE SEQUENCE</scope>
</reference>
<gene>
    <name evidence="2" type="primary">ATP8</name>
</gene>
<accession>A0A9E8RSP2</accession>
<evidence type="ECO:0000313" key="2">
    <source>
        <dbReference type="EMBL" id="UZZ44354.1"/>
    </source>
</evidence>
<organism evidence="2">
    <name type="scientific">Rhyacophila kando</name>
    <dbReference type="NCBI Taxonomy" id="2904902"/>
    <lineage>
        <taxon>Eukaryota</taxon>
        <taxon>Metazoa</taxon>
        <taxon>Ecdysozoa</taxon>
        <taxon>Arthropoda</taxon>
        <taxon>Hexapoda</taxon>
        <taxon>Insecta</taxon>
        <taxon>Pterygota</taxon>
        <taxon>Neoptera</taxon>
        <taxon>Endopterygota</taxon>
        <taxon>Trichoptera</taxon>
        <taxon>Integripalpia</taxon>
        <taxon>Rhyacophiloidea</taxon>
        <taxon>Rhyacophilidae</taxon>
        <taxon>Rhyacophila</taxon>
    </lineage>
</organism>
<sequence>MPQMMPMNWIMLYFFFCSMFLMFNFLNYFSTNYNIKFSHLSKKLINSLNWKW</sequence>
<protein>
    <submittedName>
        <fullName evidence="2">ATP synthase F0 subunit 8</fullName>
    </submittedName>
</protein>
<keyword evidence="1" id="KW-0812">Transmembrane</keyword>